<protein>
    <recommendedName>
        <fullName evidence="3">DUF1318 domain-containing protein</fullName>
    </recommendedName>
</protein>
<accession>A0A1G7XQ95</accession>
<evidence type="ECO:0000313" key="1">
    <source>
        <dbReference type="EMBL" id="SDG85810.1"/>
    </source>
</evidence>
<reference evidence="1 2" key="1">
    <citation type="submission" date="2016-10" db="EMBL/GenBank/DDBJ databases">
        <authorList>
            <person name="de Groot N.N."/>
        </authorList>
    </citation>
    <scope>NUCLEOTIDE SEQUENCE [LARGE SCALE GENOMIC DNA]</scope>
    <source>
        <strain evidence="1 2">DSM 5885</strain>
    </source>
</reference>
<dbReference type="AlphaFoldDB" id="A0A1G7XQ95"/>
<dbReference type="Proteomes" id="UP000198607">
    <property type="component" value="Unassembled WGS sequence"/>
</dbReference>
<dbReference type="PROSITE" id="PS51257">
    <property type="entry name" value="PROKAR_LIPOPROTEIN"/>
    <property type="match status" value="1"/>
</dbReference>
<dbReference type="RefSeq" id="WP_091933820.1">
    <property type="nucleotide sequence ID" value="NZ_FNCY01000002.1"/>
</dbReference>
<proteinExistence type="predicted"/>
<evidence type="ECO:0008006" key="3">
    <source>
        <dbReference type="Google" id="ProtNLM"/>
    </source>
</evidence>
<organism evidence="1 2">
    <name type="scientific">Propionivibrio dicarboxylicus</name>
    <dbReference type="NCBI Taxonomy" id="83767"/>
    <lineage>
        <taxon>Bacteria</taxon>
        <taxon>Pseudomonadati</taxon>
        <taxon>Pseudomonadota</taxon>
        <taxon>Betaproteobacteria</taxon>
        <taxon>Rhodocyclales</taxon>
        <taxon>Rhodocyclaceae</taxon>
        <taxon>Propionivibrio</taxon>
    </lineage>
</organism>
<name>A0A1G7XQ95_9RHOO</name>
<dbReference type="Pfam" id="PF07027">
    <property type="entry name" value="DUF1318"/>
    <property type="match status" value="1"/>
</dbReference>
<dbReference type="InterPro" id="IPR008309">
    <property type="entry name" value="YdbL"/>
</dbReference>
<keyword evidence="2" id="KW-1185">Reference proteome</keyword>
<dbReference type="EMBL" id="FNCY01000002">
    <property type="protein sequence ID" value="SDG85810.1"/>
    <property type="molecule type" value="Genomic_DNA"/>
</dbReference>
<sequence>MRTLIRVAGIVAVLSLAACESTPNRLLTYAAAGTEIQAERLVGQMFGEDVWPLPYQGRQGAINIAEPLARMQARFPQLQQHLERGEIGLTDDGKLAVREVERVSPELFQLVRDENDDRDVFYYGMCIAVGHGDDSLSSWLSFVRTTFGKAWQAKSPAGWWRIGSKGEWVRK</sequence>
<dbReference type="STRING" id="83767.SAMN05660652_00746"/>
<evidence type="ECO:0000313" key="2">
    <source>
        <dbReference type="Proteomes" id="UP000198607"/>
    </source>
</evidence>
<dbReference type="OrthoDB" id="8526313at2"/>
<gene>
    <name evidence="1" type="ORF">SAMN05660652_00746</name>
</gene>